<dbReference type="Pfam" id="PF01888">
    <property type="entry name" value="CbiD"/>
    <property type="match status" value="1"/>
</dbReference>
<dbReference type="InterPro" id="IPR036074">
    <property type="entry name" value="CbiD_sf"/>
</dbReference>
<evidence type="ECO:0000256" key="3">
    <source>
        <dbReference type="ARBA" id="ARBA00022679"/>
    </source>
</evidence>
<evidence type="ECO:0000256" key="5">
    <source>
        <dbReference type="HAMAP-Rule" id="MF_00787"/>
    </source>
</evidence>
<comment type="pathway">
    <text evidence="5">Cofactor biosynthesis; adenosylcobalamin biosynthesis; cob(II)yrinate a,c-diamide from sirohydrochlorin (anaerobic route): step 6/10.</text>
</comment>
<dbReference type="EC" id="2.1.1.195" evidence="5"/>
<dbReference type="GO" id="GO:0008168">
    <property type="term" value="F:methyltransferase activity"/>
    <property type="evidence" value="ECO:0007669"/>
    <property type="project" value="UniProtKB-UniRule"/>
</dbReference>
<organism evidence="6 7">
    <name type="scientific">Methanocaldococcus jannaschii</name>
    <dbReference type="NCBI Taxonomy" id="2190"/>
    <lineage>
        <taxon>Archaea</taxon>
        <taxon>Methanobacteriati</taxon>
        <taxon>Methanobacteriota</taxon>
        <taxon>Methanomada group</taxon>
        <taxon>Methanococci</taxon>
        <taxon>Methanococcales</taxon>
        <taxon>Methanocaldococcaceae</taxon>
        <taxon>Methanocaldococcus</taxon>
    </lineage>
</organism>
<comment type="function">
    <text evidence="5">Catalyzes the methylation of C-1 in cobalt-precorrin-5B to form cobalt-precorrin-6A.</text>
</comment>
<dbReference type="HAMAP" id="MF_00787">
    <property type="entry name" value="CbiD"/>
    <property type="match status" value="1"/>
</dbReference>
<dbReference type="GeneID" id="1450860"/>
<dbReference type="SMR" id="A0A832WI20"/>
<comment type="similarity">
    <text evidence="5">Belongs to the CbiD family.</text>
</comment>
<evidence type="ECO:0000256" key="1">
    <source>
        <dbReference type="ARBA" id="ARBA00022573"/>
    </source>
</evidence>
<dbReference type="GO" id="GO:0032259">
    <property type="term" value="P:methylation"/>
    <property type="evidence" value="ECO:0007669"/>
    <property type="project" value="UniProtKB-KW"/>
</dbReference>
<dbReference type="UniPathway" id="UPA00148">
    <property type="reaction ID" value="UER00227"/>
</dbReference>
<dbReference type="PIRSF" id="PIRSF026782">
    <property type="entry name" value="CbiD"/>
    <property type="match status" value="1"/>
</dbReference>
<keyword evidence="1 5" id="KW-0169">Cobalamin biosynthesis</keyword>
<dbReference type="GO" id="GO:0019251">
    <property type="term" value="P:anaerobic cobalamin biosynthetic process"/>
    <property type="evidence" value="ECO:0007669"/>
    <property type="project" value="UniProtKB-UniRule"/>
</dbReference>
<proteinExistence type="inferred from homology"/>
<dbReference type="PANTHER" id="PTHR35863">
    <property type="entry name" value="COBALT-PRECORRIN-5B C(1)-METHYLTRANSFERASE"/>
    <property type="match status" value="1"/>
</dbReference>
<dbReference type="Gene3D" id="3.30.2110.10">
    <property type="entry name" value="CbiD-like"/>
    <property type="match status" value="1"/>
</dbReference>
<name>A0A832WI20_9EURY</name>
<dbReference type="AlphaFoldDB" id="A0A832WI20"/>
<keyword evidence="2 5" id="KW-0489">Methyltransferase</keyword>
<evidence type="ECO:0000256" key="4">
    <source>
        <dbReference type="ARBA" id="ARBA00022691"/>
    </source>
</evidence>
<comment type="catalytic activity">
    <reaction evidence="5">
        <text>Co-precorrin-5B + S-adenosyl-L-methionine = Co-precorrin-6A + S-adenosyl-L-homocysteine</text>
        <dbReference type="Rhea" id="RHEA:26285"/>
        <dbReference type="ChEBI" id="CHEBI:57856"/>
        <dbReference type="ChEBI" id="CHEBI:59789"/>
        <dbReference type="ChEBI" id="CHEBI:60063"/>
        <dbReference type="ChEBI" id="CHEBI:60064"/>
        <dbReference type="EC" id="2.1.1.195"/>
    </reaction>
</comment>
<dbReference type="InterPro" id="IPR002748">
    <property type="entry name" value="CbiD"/>
</dbReference>
<keyword evidence="3 5" id="KW-0808">Transferase</keyword>
<comment type="caution">
    <text evidence="6">The sequence shown here is derived from an EMBL/GenBank/DDBJ whole genome shotgun (WGS) entry which is preliminary data.</text>
</comment>
<evidence type="ECO:0000313" key="6">
    <source>
        <dbReference type="EMBL" id="HII59692.1"/>
    </source>
</evidence>
<gene>
    <name evidence="5 6" type="primary">cbiD</name>
    <name evidence="6" type="ORF">HA335_03800</name>
</gene>
<dbReference type="OMA" id="FHTHHHL"/>
<accession>A0A832WI20</accession>
<dbReference type="PANTHER" id="PTHR35863:SF1">
    <property type="entry name" value="COBALT-PRECORRIN-5B C(1)-METHYLTRANSFERASE"/>
    <property type="match status" value="1"/>
</dbReference>
<reference evidence="6" key="1">
    <citation type="journal article" date="2020" name="bioRxiv">
        <title>A rank-normalized archaeal taxonomy based on genome phylogeny resolves widespread incomplete and uneven classifications.</title>
        <authorList>
            <person name="Rinke C."/>
            <person name="Chuvochina M."/>
            <person name="Mussig A.J."/>
            <person name="Chaumeil P.-A."/>
            <person name="Waite D.W."/>
            <person name="Whitman W.B."/>
            <person name="Parks D.H."/>
            <person name="Hugenholtz P."/>
        </authorList>
    </citation>
    <scope>NUCLEOTIDE SEQUENCE</scope>
    <source>
        <strain evidence="6">UBA8849</strain>
    </source>
</reference>
<protein>
    <recommendedName>
        <fullName evidence="5">Cobalt-precorrin-5B C(1)-methyltransferase</fullName>
        <ecNumber evidence="5">2.1.1.195</ecNumber>
    </recommendedName>
    <alternativeName>
        <fullName evidence="5">Cobalt-precorrin-6A synthase</fullName>
    </alternativeName>
</protein>
<dbReference type="RefSeq" id="WP_010869514.1">
    <property type="nucleotide sequence ID" value="NC_000909.1"/>
</dbReference>
<sequence>MIYDFRKKSKFGYTTGSCAAAGAYSALYYLKFGKKLSYVEIENLNGDKLIIPIEKIEKCGNKAKAVVIKDAGGDIDITNGIEIITEVELKKGKKDVIIKGGEGVGIVTKNGLQVKKGEPAINPKPREMIRNNLLKLLNDDEVVEVTISIPKGKELAKKTLNPKLGIVGGLSILGTTGIVRPMSNEAYMNSLAPQIDVALANGYKRLIFVPGNIGTKYAKQLLNANDDEIIEVSNFWGFMLDKAKEKGVEEILIFGHAGKIIKLAGGIYNTHSKVADCRNEILAAYSSLFIDDKEAIKKILYSNTTEEVIKILEEKGVLNDVFNFIAKRVVERLSERWKGIKFSCIIINMKGEVLGSYIWNKK</sequence>
<evidence type="ECO:0000256" key="2">
    <source>
        <dbReference type="ARBA" id="ARBA00022603"/>
    </source>
</evidence>
<dbReference type="NCBIfam" id="TIGR00312">
    <property type="entry name" value="cbiD"/>
    <property type="match status" value="1"/>
</dbReference>
<keyword evidence="4 5" id="KW-0949">S-adenosyl-L-methionine</keyword>
<dbReference type="Proteomes" id="UP000645676">
    <property type="component" value="Unassembled WGS sequence"/>
</dbReference>
<dbReference type="EMBL" id="DUJR01000019">
    <property type="protein sequence ID" value="HII59692.1"/>
    <property type="molecule type" value="Genomic_DNA"/>
</dbReference>
<dbReference type="SUPFAM" id="SSF111342">
    <property type="entry name" value="CbiD-like"/>
    <property type="match status" value="1"/>
</dbReference>
<evidence type="ECO:0000313" key="7">
    <source>
        <dbReference type="Proteomes" id="UP000645676"/>
    </source>
</evidence>